<sequence>MILQNFEVNDLYGNQSLKMEISDNILLLVAENGSGKTTLLRLLYLFLSKQWFKLIEYEFSTINAVLDDVKYTFRKNEFQNIGLDSEKIKALILKYPLYEKFIKEELKRYDINQLLKDTYLLNDIESEFDIPLSLLFRIVQDLKELSFDETKYNWDVNIIYLPTYRRIERDFHSLFGDLNKRLEQHILNLVPEINLRIESEKSENDNEESETEADLQKVFSELWKTRDIEKWKRKKNESSQLELIEFGMNDVKYKLSELLKKNELNQIAENNLLVDQFLVNCNKYLSNQKEMRLSKNSNFLEIQRINLEDCLDLDTLSSGEKQIVSLFSYLLLDKNKVFVIFDEPEISLSISWQEMLLNDILTCNCEGLVVATHSPFVISDSLKKYTHGLNEFIVK</sequence>
<dbReference type="Proteomes" id="UP000215002">
    <property type="component" value="Chromosome"/>
</dbReference>
<dbReference type="OrthoDB" id="9792800at2"/>
<reference evidence="2 3" key="1">
    <citation type="submission" date="2017-08" db="EMBL/GenBank/DDBJ databases">
        <title>Complete genome sequence of Mucilaginibacter sp. strain BJC16-A31.</title>
        <authorList>
            <consortium name="Henan University of Science and Technology"/>
            <person name="You X."/>
        </authorList>
    </citation>
    <scope>NUCLEOTIDE SEQUENCE [LARGE SCALE GENOMIC DNA]</scope>
    <source>
        <strain evidence="2 3">BJC16-A31</strain>
    </source>
</reference>
<name>A0A223NQP2_9SPHI</name>
<organism evidence="2 3">
    <name type="scientific">Mucilaginibacter xinganensis</name>
    <dbReference type="NCBI Taxonomy" id="1234841"/>
    <lineage>
        <taxon>Bacteria</taxon>
        <taxon>Pseudomonadati</taxon>
        <taxon>Bacteroidota</taxon>
        <taxon>Sphingobacteriia</taxon>
        <taxon>Sphingobacteriales</taxon>
        <taxon>Sphingobacteriaceae</taxon>
        <taxon>Mucilaginibacter</taxon>
    </lineage>
</organism>
<dbReference type="KEGG" id="muc:MuYL_0213"/>
<gene>
    <name evidence="2" type="ORF">MuYL_0213</name>
</gene>
<dbReference type="Pfam" id="PF13175">
    <property type="entry name" value="AAA_15"/>
    <property type="match status" value="1"/>
</dbReference>
<dbReference type="InterPro" id="IPR027417">
    <property type="entry name" value="P-loop_NTPase"/>
</dbReference>
<dbReference type="Gene3D" id="3.40.50.300">
    <property type="entry name" value="P-loop containing nucleotide triphosphate hydrolases"/>
    <property type="match status" value="1"/>
</dbReference>
<evidence type="ECO:0000313" key="3">
    <source>
        <dbReference type="Proteomes" id="UP000215002"/>
    </source>
</evidence>
<evidence type="ECO:0000259" key="1">
    <source>
        <dbReference type="Pfam" id="PF13175"/>
    </source>
</evidence>
<proteinExistence type="predicted"/>
<dbReference type="InterPro" id="IPR041685">
    <property type="entry name" value="AAA_GajA/Old/RecF-like"/>
</dbReference>
<dbReference type="InterPro" id="IPR051396">
    <property type="entry name" value="Bact_Antivir_Def_Nuclease"/>
</dbReference>
<dbReference type="EMBL" id="CP022743">
    <property type="protein sequence ID" value="ASU32116.1"/>
    <property type="molecule type" value="Genomic_DNA"/>
</dbReference>
<keyword evidence="2" id="KW-0067">ATP-binding</keyword>
<dbReference type="PANTHER" id="PTHR43581:SF2">
    <property type="entry name" value="EXCINUCLEASE ATPASE SUBUNIT"/>
    <property type="match status" value="1"/>
</dbReference>
<keyword evidence="2" id="KW-0547">Nucleotide-binding</keyword>
<dbReference type="PANTHER" id="PTHR43581">
    <property type="entry name" value="ATP/GTP PHOSPHATASE"/>
    <property type="match status" value="1"/>
</dbReference>
<feature type="domain" description="Endonuclease GajA/Old nuclease/RecF-like AAA" evidence="1">
    <location>
        <begin position="1"/>
        <end position="378"/>
    </location>
</feature>
<dbReference type="AlphaFoldDB" id="A0A223NQP2"/>
<dbReference type="SUPFAM" id="SSF52540">
    <property type="entry name" value="P-loop containing nucleoside triphosphate hydrolases"/>
    <property type="match status" value="1"/>
</dbReference>
<dbReference type="GO" id="GO:0016887">
    <property type="term" value="F:ATP hydrolysis activity"/>
    <property type="evidence" value="ECO:0007669"/>
    <property type="project" value="InterPro"/>
</dbReference>
<evidence type="ECO:0000313" key="2">
    <source>
        <dbReference type="EMBL" id="ASU32116.1"/>
    </source>
</evidence>
<dbReference type="RefSeq" id="WP_094568759.1">
    <property type="nucleotide sequence ID" value="NZ_CP022743.1"/>
</dbReference>
<accession>A0A223NQP2</accession>
<protein>
    <submittedName>
        <fullName evidence="2">Putative ATP-binding protein involved in virulence</fullName>
    </submittedName>
</protein>
<dbReference type="GO" id="GO:0005524">
    <property type="term" value="F:ATP binding"/>
    <property type="evidence" value="ECO:0007669"/>
    <property type="project" value="UniProtKB-KW"/>
</dbReference>
<keyword evidence="3" id="KW-1185">Reference proteome</keyword>